<evidence type="ECO:0000256" key="1">
    <source>
        <dbReference type="SAM" id="SignalP"/>
    </source>
</evidence>
<feature type="signal peptide" evidence="1">
    <location>
        <begin position="1"/>
        <end position="20"/>
    </location>
</feature>
<keyword evidence="1" id="KW-0732">Signal</keyword>
<name>A0A561R393_9HYPH</name>
<proteinExistence type="predicted"/>
<sequence>MSRFFPILLLSVSWALPAAAEVQFKAGDFVKQVKHWDSDSNRILAGADEGEAEGCWQVLKVGSADVELKLVSGVFKPWWADEPIAIGNTDTWFDSDGYKEANPKHPPLSQIGATFATVPSCG</sequence>
<reference evidence="2 3" key="1">
    <citation type="submission" date="2019-06" db="EMBL/GenBank/DDBJ databases">
        <title>Sorghum-associated microbial communities from plants grown in Nebraska, USA.</title>
        <authorList>
            <person name="Schachtman D."/>
        </authorList>
    </citation>
    <scope>NUCLEOTIDE SEQUENCE [LARGE SCALE GENOMIC DNA]</scope>
    <source>
        <strain evidence="2 3">1225</strain>
    </source>
</reference>
<dbReference type="AlphaFoldDB" id="A0A561R393"/>
<keyword evidence="3" id="KW-1185">Reference proteome</keyword>
<dbReference type="EMBL" id="VIWP01000002">
    <property type="protein sequence ID" value="TWF57096.1"/>
    <property type="molecule type" value="Genomic_DNA"/>
</dbReference>
<dbReference type="RefSeq" id="WP_145635337.1">
    <property type="nucleotide sequence ID" value="NZ_VIWP01000002.1"/>
</dbReference>
<comment type="caution">
    <text evidence="2">The sequence shown here is derived from an EMBL/GenBank/DDBJ whole genome shotgun (WGS) entry which is preliminary data.</text>
</comment>
<protein>
    <submittedName>
        <fullName evidence="2">Uncharacterized protein</fullName>
    </submittedName>
</protein>
<dbReference type="OrthoDB" id="8481271at2"/>
<feature type="chain" id="PRO_5021974634" evidence="1">
    <location>
        <begin position="21"/>
        <end position="122"/>
    </location>
</feature>
<evidence type="ECO:0000313" key="2">
    <source>
        <dbReference type="EMBL" id="TWF57096.1"/>
    </source>
</evidence>
<accession>A0A561R393</accession>
<dbReference type="Proteomes" id="UP000320653">
    <property type="component" value="Unassembled WGS sequence"/>
</dbReference>
<organism evidence="2 3">
    <name type="scientific">Neorhizobium alkalisoli</name>
    <dbReference type="NCBI Taxonomy" id="528178"/>
    <lineage>
        <taxon>Bacteria</taxon>
        <taxon>Pseudomonadati</taxon>
        <taxon>Pseudomonadota</taxon>
        <taxon>Alphaproteobacteria</taxon>
        <taxon>Hyphomicrobiales</taxon>
        <taxon>Rhizobiaceae</taxon>
        <taxon>Rhizobium/Agrobacterium group</taxon>
        <taxon>Neorhizobium</taxon>
    </lineage>
</organism>
<evidence type="ECO:0000313" key="3">
    <source>
        <dbReference type="Proteomes" id="UP000320653"/>
    </source>
</evidence>
<gene>
    <name evidence="2" type="ORF">FHW37_102736</name>
</gene>